<feature type="region of interest" description="Disordered" evidence="4">
    <location>
        <begin position="407"/>
        <end position="498"/>
    </location>
</feature>
<feature type="compositionally biased region" description="Basic and acidic residues" evidence="4">
    <location>
        <begin position="778"/>
        <end position="790"/>
    </location>
</feature>
<dbReference type="InterPro" id="IPR050541">
    <property type="entry name" value="LRR_TM_domain-containing"/>
</dbReference>
<dbReference type="PANTHER" id="PTHR24369:SF210">
    <property type="entry name" value="CHAOPTIN-RELATED"/>
    <property type="match status" value="1"/>
</dbReference>
<evidence type="ECO:0000256" key="5">
    <source>
        <dbReference type="SAM" id="Phobius"/>
    </source>
</evidence>
<evidence type="ECO:0000256" key="4">
    <source>
        <dbReference type="SAM" id="MobiDB-lite"/>
    </source>
</evidence>
<dbReference type="RefSeq" id="XP_062708999.1">
    <property type="nucleotide sequence ID" value="XM_062853015.1"/>
</dbReference>
<dbReference type="GeneID" id="109422844"/>
<feature type="region of interest" description="Disordered" evidence="4">
    <location>
        <begin position="737"/>
        <end position="811"/>
    </location>
</feature>
<keyword evidence="1" id="KW-0433">Leucine-rich repeat</keyword>
<keyword evidence="5" id="KW-1133">Transmembrane helix</keyword>
<feature type="compositionally biased region" description="Low complexity" evidence="4">
    <location>
        <begin position="418"/>
        <end position="428"/>
    </location>
</feature>
<feature type="transmembrane region" description="Helical" evidence="5">
    <location>
        <begin position="637"/>
        <end position="662"/>
    </location>
</feature>
<evidence type="ECO:0000313" key="6">
    <source>
        <dbReference type="EnsemblMetazoa" id="AALFPA23_008687.P11773"/>
    </source>
</evidence>
<dbReference type="SUPFAM" id="SSF52058">
    <property type="entry name" value="L domain-like"/>
    <property type="match status" value="1"/>
</dbReference>
<keyword evidence="5" id="KW-0812">Transmembrane</keyword>
<reference evidence="7" key="1">
    <citation type="journal article" date="2015" name="Proc. Natl. Acad. Sci. U.S.A.">
        <title>Genome sequence of the Asian Tiger mosquito, Aedes albopictus, reveals insights into its biology, genetics, and evolution.</title>
        <authorList>
            <person name="Chen X.G."/>
            <person name="Jiang X."/>
            <person name="Gu J."/>
            <person name="Xu M."/>
            <person name="Wu Y."/>
            <person name="Deng Y."/>
            <person name="Zhang C."/>
            <person name="Bonizzoni M."/>
            <person name="Dermauw W."/>
            <person name="Vontas J."/>
            <person name="Armbruster P."/>
            <person name="Huang X."/>
            <person name="Yang Y."/>
            <person name="Zhang H."/>
            <person name="He W."/>
            <person name="Peng H."/>
            <person name="Liu Y."/>
            <person name="Wu K."/>
            <person name="Chen J."/>
            <person name="Lirakis M."/>
            <person name="Topalis P."/>
            <person name="Van Leeuwen T."/>
            <person name="Hall A.B."/>
            <person name="Jiang X."/>
            <person name="Thorpe C."/>
            <person name="Mueller R.L."/>
            <person name="Sun C."/>
            <person name="Waterhouse R.M."/>
            <person name="Yan G."/>
            <person name="Tu Z.J."/>
            <person name="Fang X."/>
            <person name="James A.A."/>
        </authorList>
    </citation>
    <scope>NUCLEOTIDE SEQUENCE [LARGE SCALE GENOMIC DNA]</scope>
    <source>
        <strain evidence="7">Foshan</strain>
    </source>
</reference>
<dbReference type="EnsemblMetazoa" id="AALFPA23_008687.R11773">
    <property type="protein sequence ID" value="AALFPA23_008687.P11773"/>
    <property type="gene ID" value="AALFPA23_008687"/>
</dbReference>
<name>A0ABM1YFG2_AEDAL</name>
<dbReference type="InterPro" id="IPR032675">
    <property type="entry name" value="LRR_dom_sf"/>
</dbReference>
<evidence type="ECO:0000256" key="2">
    <source>
        <dbReference type="ARBA" id="ARBA00022729"/>
    </source>
</evidence>
<evidence type="ECO:0000256" key="3">
    <source>
        <dbReference type="ARBA" id="ARBA00022737"/>
    </source>
</evidence>
<dbReference type="Gene3D" id="3.80.10.10">
    <property type="entry name" value="Ribonuclease Inhibitor"/>
    <property type="match status" value="1"/>
</dbReference>
<evidence type="ECO:0008006" key="8">
    <source>
        <dbReference type="Google" id="ProtNLM"/>
    </source>
</evidence>
<dbReference type="PANTHER" id="PTHR24369">
    <property type="entry name" value="ANTIGEN BSP, PUTATIVE-RELATED"/>
    <property type="match status" value="1"/>
</dbReference>
<accession>A0ABM1YFG2</accession>
<organism evidence="6 7">
    <name type="scientific">Aedes albopictus</name>
    <name type="common">Asian tiger mosquito</name>
    <name type="synonym">Stegomyia albopicta</name>
    <dbReference type="NCBI Taxonomy" id="7160"/>
    <lineage>
        <taxon>Eukaryota</taxon>
        <taxon>Metazoa</taxon>
        <taxon>Ecdysozoa</taxon>
        <taxon>Arthropoda</taxon>
        <taxon>Hexapoda</taxon>
        <taxon>Insecta</taxon>
        <taxon>Pterygota</taxon>
        <taxon>Neoptera</taxon>
        <taxon>Endopterygota</taxon>
        <taxon>Diptera</taxon>
        <taxon>Nematocera</taxon>
        <taxon>Culicoidea</taxon>
        <taxon>Culicidae</taxon>
        <taxon>Culicinae</taxon>
        <taxon>Aedini</taxon>
        <taxon>Aedes</taxon>
        <taxon>Stegomyia</taxon>
    </lineage>
</organism>
<evidence type="ECO:0000256" key="1">
    <source>
        <dbReference type="ARBA" id="ARBA00022614"/>
    </source>
</evidence>
<keyword evidence="7" id="KW-1185">Reference proteome</keyword>
<protein>
    <recommendedName>
        <fullName evidence="8">LRRCT domain-containing protein</fullName>
    </recommendedName>
</protein>
<reference evidence="6" key="2">
    <citation type="submission" date="2025-05" db="UniProtKB">
        <authorList>
            <consortium name="EnsemblMetazoa"/>
        </authorList>
    </citation>
    <scope>IDENTIFICATION</scope>
    <source>
        <strain evidence="6">Foshan</strain>
    </source>
</reference>
<dbReference type="Proteomes" id="UP000069940">
    <property type="component" value="Unassembled WGS sequence"/>
</dbReference>
<feature type="compositionally biased region" description="Pro residues" evidence="4">
    <location>
        <begin position="760"/>
        <end position="770"/>
    </location>
</feature>
<keyword evidence="3" id="KW-0677">Repeat</keyword>
<sequence>MRGIMGGKSFDISVPHQDDKLGKSGSKWSLKNRKKRWLPIVFCSVCFSLLIGWVIRDIFYNHPDAFTDTGVNDTASEAVEFENVQEISGRNGVLPISVHHCLMESDCTILCEGMNVTDLSAAITKVLEDEPCDDVKLVIKSLSTEDGKLHSRWLNLDESIRIAQLELKQSEIIEIPSGSFDARHFYGVSILTLDSLQVTTLPSNIFLGLQLLQELNLKNLPLSQVDEYVLAPVKFTLTSLLVENCLDSINPKVFTGSTSMDNLAIVSFEHNILEDVLTDDSFSMIPSLSSLYLRMSGIKTLREGMFVSISKSVDQIHLDGNELSTIESGLFDSLLERRVKIYLKNNRFICDCSLAYLKELIMSYPEMFDEVKCSEPLEFSGWMITEAEFCNAITDPPSTTTQLTTLSNVTETSEDTTEQTTTDTTHSTKPLPSTRPTGEPTKPTGPATTSTTTITTTSTIVPTPEPTSSSSTSVTPDTTPSTTSPSPTTSTTPATSSPSNIFTLQCVQTAVTLDSDTISYTSSELTLHKRSKTFTVLESKEGTVELILDQSYSSAVILWFYDTSTTNSIFSLQLEDSASCADIYGRTVRITNLIPDKNYVFCVVYKAENTISPFDCLPHKLLPTYGQRTWLIEDQKIMVISILIASILVAIMSGIVLTYCFIKSFATYQKSCRKVTTEVRIDRSTTNQCYMTPVAEKPTRNRHKRSVSDSSVESCRSYVSAVVPATQFQYISWKMDNRSRHPSAPPHPAQQSQSMEFYPKDPPPPPLPPHPTKRLKKQKSEIKINFHEIYDEPNSSSYSSGVHKNFHQGKH</sequence>
<proteinExistence type="predicted"/>
<feature type="compositionally biased region" description="Low complexity" evidence="4">
    <location>
        <begin position="440"/>
        <end position="498"/>
    </location>
</feature>
<keyword evidence="2" id="KW-0732">Signal</keyword>
<evidence type="ECO:0000313" key="7">
    <source>
        <dbReference type="Proteomes" id="UP000069940"/>
    </source>
</evidence>
<feature type="transmembrane region" description="Helical" evidence="5">
    <location>
        <begin position="37"/>
        <end position="55"/>
    </location>
</feature>
<keyword evidence="5" id="KW-0472">Membrane</keyword>
<feature type="compositionally biased region" description="Polar residues" evidence="4">
    <location>
        <begin position="793"/>
        <end position="802"/>
    </location>
</feature>